<keyword evidence="1" id="KW-1133">Transmembrane helix</keyword>
<evidence type="ECO:0000313" key="3">
    <source>
        <dbReference type="Proteomes" id="UP000241818"/>
    </source>
</evidence>
<dbReference type="AlphaFoldDB" id="A0A2T3B0T8"/>
<dbReference type="Proteomes" id="UP000241818">
    <property type="component" value="Unassembled WGS sequence"/>
</dbReference>
<evidence type="ECO:0000313" key="2">
    <source>
        <dbReference type="EMBL" id="PSS17017.1"/>
    </source>
</evidence>
<dbReference type="InParanoid" id="A0A2T3B0T8"/>
<keyword evidence="1" id="KW-0812">Transmembrane</keyword>
<organism evidence="2 3">
    <name type="scientific">Amorphotheca resinae ATCC 22711</name>
    <dbReference type="NCBI Taxonomy" id="857342"/>
    <lineage>
        <taxon>Eukaryota</taxon>
        <taxon>Fungi</taxon>
        <taxon>Dikarya</taxon>
        <taxon>Ascomycota</taxon>
        <taxon>Pezizomycotina</taxon>
        <taxon>Leotiomycetes</taxon>
        <taxon>Helotiales</taxon>
        <taxon>Amorphothecaceae</taxon>
        <taxon>Amorphotheca</taxon>
    </lineage>
</organism>
<keyword evidence="3" id="KW-1185">Reference proteome</keyword>
<feature type="transmembrane region" description="Helical" evidence="1">
    <location>
        <begin position="35"/>
        <end position="56"/>
    </location>
</feature>
<keyword evidence="1" id="KW-0472">Membrane</keyword>
<dbReference type="GeneID" id="36573896"/>
<gene>
    <name evidence="2" type="ORF">M430DRAFT_28729</name>
</gene>
<proteinExistence type="predicted"/>
<evidence type="ECO:0000256" key="1">
    <source>
        <dbReference type="SAM" id="Phobius"/>
    </source>
</evidence>
<dbReference type="RefSeq" id="XP_024720525.1">
    <property type="nucleotide sequence ID" value="XM_024865815.1"/>
</dbReference>
<accession>A0A2T3B0T8</accession>
<dbReference type="EMBL" id="KZ679012">
    <property type="protein sequence ID" value="PSS17017.1"/>
    <property type="molecule type" value="Genomic_DNA"/>
</dbReference>
<sequence length="123" mass="14219">MYFDQVSWVQLLHKFFDSMKNSHTGVRLFGFGRSFSIFLLFILYGSVGSMFPLCYFRCVGIDTRKFQWRLWTGQDILPAAHESRAVHASFSCLHHHSRPISSIADDPVNFIPRQDTKIDGIDC</sequence>
<name>A0A2T3B0T8_AMORE</name>
<protein>
    <submittedName>
        <fullName evidence="2">Uncharacterized protein</fullName>
    </submittedName>
</protein>
<reference evidence="2 3" key="1">
    <citation type="journal article" date="2018" name="New Phytol.">
        <title>Comparative genomics and transcriptomics depict ericoid mycorrhizal fungi as versatile saprotrophs and plant mutualists.</title>
        <authorList>
            <person name="Martino E."/>
            <person name="Morin E."/>
            <person name="Grelet G.A."/>
            <person name="Kuo A."/>
            <person name="Kohler A."/>
            <person name="Daghino S."/>
            <person name="Barry K.W."/>
            <person name="Cichocki N."/>
            <person name="Clum A."/>
            <person name="Dockter R.B."/>
            <person name="Hainaut M."/>
            <person name="Kuo R.C."/>
            <person name="LaButti K."/>
            <person name="Lindahl B.D."/>
            <person name="Lindquist E.A."/>
            <person name="Lipzen A."/>
            <person name="Khouja H.R."/>
            <person name="Magnuson J."/>
            <person name="Murat C."/>
            <person name="Ohm R.A."/>
            <person name="Singer S.W."/>
            <person name="Spatafora J.W."/>
            <person name="Wang M."/>
            <person name="Veneault-Fourrey C."/>
            <person name="Henrissat B."/>
            <person name="Grigoriev I.V."/>
            <person name="Martin F.M."/>
            <person name="Perotto S."/>
        </authorList>
    </citation>
    <scope>NUCLEOTIDE SEQUENCE [LARGE SCALE GENOMIC DNA]</scope>
    <source>
        <strain evidence="2 3">ATCC 22711</strain>
    </source>
</reference>